<evidence type="ECO:0000313" key="3">
    <source>
        <dbReference type="Proteomes" id="UP000177942"/>
    </source>
</evidence>
<dbReference type="EMBL" id="MHJJ01000005">
    <property type="protein sequence ID" value="OGY65988.1"/>
    <property type="molecule type" value="Genomic_DNA"/>
</dbReference>
<comment type="caution">
    <text evidence="2">The sequence shown here is derived from an EMBL/GenBank/DDBJ whole genome shotgun (WGS) entry which is preliminary data.</text>
</comment>
<gene>
    <name evidence="2" type="ORF">A3A16_01205</name>
</gene>
<keyword evidence="1" id="KW-1133">Transmembrane helix</keyword>
<reference evidence="2 3" key="1">
    <citation type="journal article" date="2016" name="Nat. Commun.">
        <title>Thousands of microbial genomes shed light on interconnected biogeochemical processes in an aquifer system.</title>
        <authorList>
            <person name="Anantharaman K."/>
            <person name="Brown C.T."/>
            <person name="Hug L.A."/>
            <person name="Sharon I."/>
            <person name="Castelle C.J."/>
            <person name="Probst A.J."/>
            <person name="Thomas B.C."/>
            <person name="Singh A."/>
            <person name="Wilkins M.J."/>
            <person name="Karaoz U."/>
            <person name="Brodie E.L."/>
            <person name="Williams K.H."/>
            <person name="Hubbard S.S."/>
            <person name="Banfield J.F."/>
        </authorList>
    </citation>
    <scope>NUCLEOTIDE SEQUENCE [LARGE SCALE GENOMIC DNA]</scope>
</reference>
<keyword evidence="1" id="KW-0472">Membrane</keyword>
<name>A0A1G1ZMU9_9BACT</name>
<accession>A0A1G1ZMU9</accession>
<evidence type="ECO:0000313" key="2">
    <source>
        <dbReference type="EMBL" id="OGY65988.1"/>
    </source>
</evidence>
<sequence>MFFRIKFWFQEHKREIVLFALLFLISSISFGLGYLFARESNTAPIIIEKNSVGLTDSVDML</sequence>
<dbReference type="AlphaFoldDB" id="A0A1G1ZMU9"/>
<evidence type="ECO:0000256" key="1">
    <source>
        <dbReference type="SAM" id="Phobius"/>
    </source>
</evidence>
<keyword evidence="1" id="KW-0812">Transmembrane</keyword>
<proteinExistence type="predicted"/>
<protein>
    <submittedName>
        <fullName evidence="2">Uncharacterized protein</fullName>
    </submittedName>
</protein>
<dbReference type="Proteomes" id="UP000177942">
    <property type="component" value="Unassembled WGS sequence"/>
</dbReference>
<feature type="transmembrane region" description="Helical" evidence="1">
    <location>
        <begin position="16"/>
        <end position="37"/>
    </location>
</feature>
<organism evidence="2 3">
    <name type="scientific">Candidatus Harrisonbacteria bacterium RIFCSPLOWO2_01_FULL_44_18</name>
    <dbReference type="NCBI Taxonomy" id="1798407"/>
    <lineage>
        <taxon>Bacteria</taxon>
        <taxon>Candidatus Harrisoniibacteriota</taxon>
    </lineage>
</organism>